<comment type="caution">
    <text evidence="1">The sequence shown here is derived from an EMBL/GenBank/DDBJ whole genome shotgun (WGS) entry which is preliminary data.</text>
</comment>
<organism evidence="1 2">
    <name type="scientific">Castilleja foliolosa</name>
    <dbReference type="NCBI Taxonomy" id="1961234"/>
    <lineage>
        <taxon>Eukaryota</taxon>
        <taxon>Viridiplantae</taxon>
        <taxon>Streptophyta</taxon>
        <taxon>Embryophyta</taxon>
        <taxon>Tracheophyta</taxon>
        <taxon>Spermatophyta</taxon>
        <taxon>Magnoliopsida</taxon>
        <taxon>eudicotyledons</taxon>
        <taxon>Gunneridae</taxon>
        <taxon>Pentapetalae</taxon>
        <taxon>asterids</taxon>
        <taxon>lamiids</taxon>
        <taxon>Lamiales</taxon>
        <taxon>Orobanchaceae</taxon>
        <taxon>Pedicularideae</taxon>
        <taxon>Castillejinae</taxon>
        <taxon>Castilleja</taxon>
    </lineage>
</organism>
<proteinExistence type="predicted"/>
<reference evidence="2" key="1">
    <citation type="journal article" date="2024" name="IScience">
        <title>Strigolactones Initiate the Formation of Haustorium-like Structures in Castilleja.</title>
        <authorList>
            <person name="Buerger M."/>
            <person name="Peterson D."/>
            <person name="Chory J."/>
        </authorList>
    </citation>
    <scope>NUCLEOTIDE SEQUENCE [LARGE SCALE GENOMIC DNA]</scope>
</reference>
<keyword evidence="2" id="KW-1185">Reference proteome</keyword>
<evidence type="ECO:0000313" key="1">
    <source>
        <dbReference type="EMBL" id="KAL3644419.1"/>
    </source>
</evidence>
<dbReference type="EMBL" id="JAVIJP010000014">
    <property type="protein sequence ID" value="KAL3644419.1"/>
    <property type="molecule type" value="Genomic_DNA"/>
</dbReference>
<gene>
    <name evidence="1" type="ORF">CASFOL_011722</name>
</gene>
<sequence>MRLTRALTGCRKAVEFRQAKGDVDLEGATVSLGLERSLELRLSCGGEVLGSRLGSRLDSRLDPYSLS</sequence>
<dbReference type="Proteomes" id="UP001632038">
    <property type="component" value="Unassembled WGS sequence"/>
</dbReference>
<dbReference type="AlphaFoldDB" id="A0ABD3DTT1"/>
<protein>
    <submittedName>
        <fullName evidence="1">Uncharacterized protein</fullName>
    </submittedName>
</protein>
<name>A0ABD3DTT1_9LAMI</name>
<evidence type="ECO:0000313" key="2">
    <source>
        <dbReference type="Proteomes" id="UP001632038"/>
    </source>
</evidence>
<accession>A0ABD3DTT1</accession>